<name>A0ABV8J8K7_9ACTN</name>
<gene>
    <name evidence="2" type="ORF">ACFO0C_48585</name>
</gene>
<dbReference type="EMBL" id="JBHSBL010000045">
    <property type="protein sequence ID" value="MFC4072842.1"/>
    <property type="molecule type" value="Genomic_DNA"/>
</dbReference>
<dbReference type="PROSITE" id="PS51257">
    <property type="entry name" value="PROKAR_LIPOPROTEIN"/>
    <property type="match status" value="1"/>
</dbReference>
<dbReference type="Proteomes" id="UP001595867">
    <property type="component" value="Unassembled WGS sequence"/>
</dbReference>
<accession>A0ABV8J8K7</accession>
<feature type="chain" id="PRO_5045927223" description="Lipoprotein" evidence="1">
    <location>
        <begin position="25"/>
        <end position="143"/>
    </location>
</feature>
<evidence type="ECO:0000256" key="1">
    <source>
        <dbReference type="SAM" id="SignalP"/>
    </source>
</evidence>
<evidence type="ECO:0000313" key="2">
    <source>
        <dbReference type="EMBL" id="MFC4072842.1"/>
    </source>
</evidence>
<sequence length="143" mass="14366">MRAGHVIGAFALVALAGCSSPAPADDAAAPKASAATVESQAALPACSDVFVPDKPVTGFDDQTGCANKEGVVQSIAAIDCPDGTRLWPVDATTGAPAGYWRQGQVFRVVKGEITTDKDYKEAYESCVNAPPAAGSPAPSASAG</sequence>
<organism evidence="2 3">
    <name type="scientific">Actinoplanes subglobosus</name>
    <dbReference type="NCBI Taxonomy" id="1547892"/>
    <lineage>
        <taxon>Bacteria</taxon>
        <taxon>Bacillati</taxon>
        <taxon>Actinomycetota</taxon>
        <taxon>Actinomycetes</taxon>
        <taxon>Micromonosporales</taxon>
        <taxon>Micromonosporaceae</taxon>
        <taxon>Actinoplanes</taxon>
    </lineage>
</organism>
<evidence type="ECO:0008006" key="4">
    <source>
        <dbReference type="Google" id="ProtNLM"/>
    </source>
</evidence>
<dbReference type="RefSeq" id="WP_378073753.1">
    <property type="nucleotide sequence ID" value="NZ_JBHSBL010000045.1"/>
</dbReference>
<reference evidence="3" key="1">
    <citation type="journal article" date="2019" name="Int. J. Syst. Evol. Microbiol.">
        <title>The Global Catalogue of Microorganisms (GCM) 10K type strain sequencing project: providing services to taxonomists for standard genome sequencing and annotation.</title>
        <authorList>
            <consortium name="The Broad Institute Genomics Platform"/>
            <consortium name="The Broad Institute Genome Sequencing Center for Infectious Disease"/>
            <person name="Wu L."/>
            <person name="Ma J."/>
        </authorList>
    </citation>
    <scope>NUCLEOTIDE SEQUENCE [LARGE SCALE GENOMIC DNA]</scope>
    <source>
        <strain evidence="3">TBRC 5832</strain>
    </source>
</reference>
<proteinExistence type="predicted"/>
<comment type="caution">
    <text evidence="2">The sequence shown here is derived from an EMBL/GenBank/DDBJ whole genome shotgun (WGS) entry which is preliminary data.</text>
</comment>
<feature type="signal peptide" evidence="1">
    <location>
        <begin position="1"/>
        <end position="24"/>
    </location>
</feature>
<keyword evidence="3" id="KW-1185">Reference proteome</keyword>
<protein>
    <recommendedName>
        <fullName evidence="4">Lipoprotein</fullName>
    </recommendedName>
</protein>
<evidence type="ECO:0000313" key="3">
    <source>
        <dbReference type="Proteomes" id="UP001595867"/>
    </source>
</evidence>
<keyword evidence="1" id="KW-0732">Signal</keyword>